<keyword evidence="2" id="KW-0472">Membrane</keyword>
<protein>
    <submittedName>
        <fullName evidence="3">Uncharacterized protein</fullName>
    </submittedName>
</protein>
<gene>
    <name evidence="3" type="ORF">DES41_11353</name>
</gene>
<feature type="region of interest" description="Disordered" evidence="1">
    <location>
        <begin position="135"/>
        <end position="173"/>
    </location>
</feature>
<reference evidence="3 4" key="1">
    <citation type="submission" date="2018-07" db="EMBL/GenBank/DDBJ databases">
        <title>Genomic Encyclopedia of Type Strains, Phase IV (KMG-IV): sequencing the most valuable type-strain genomes for metagenomic binning, comparative biology and taxonomic classification.</title>
        <authorList>
            <person name="Goeker M."/>
        </authorList>
    </citation>
    <scope>NUCLEOTIDE SEQUENCE [LARGE SCALE GENOMIC DNA]</scope>
    <source>
        <strain evidence="3 4">DSM 21634</strain>
    </source>
</reference>
<evidence type="ECO:0000313" key="3">
    <source>
        <dbReference type="EMBL" id="RCW65129.1"/>
    </source>
</evidence>
<dbReference type="EMBL" id="QPJK01000013">
    <property type="protein sequence ID" value="RCW65129.1"/>
    <property type="molecule type" value="Genomic_DNA"/>
</dbReference>
<dbReference type="OrthoDB" id="8810628at2"/>
<keyword evidence="2" id="KW-1133">Transmembrane helix</keyword>
<evidence type="ECO:0000313" key="4">
    <source>
        <dbReference type="Proteomes" id="UP000252884"/>
    </source>
</evidence>
<proteinExistence type="predicted"/>
<sequence>MSQDKSNAGQKLFSVEHLEQQTWVGFYPEARKDAALAAEILTELERDEDFRRRHRGLYLCCQRSIRIQEYRDMRQQRIGAALRRLFAVLFVAWPAAAVEVARRTRNLAVDCLPETSQATTDHRVRRLMESDAFSQADRSFRDRAREAADRSDDQMPTVAMGDRPTPIRPTAAS</sequence>
<feature type="transmembrane region" description="Helical" evidence="2">
    <location>
        <begin position="81"/>
        <end position="101"/>
    </location>
</feature>
<dbReference type="AlphaFoldDB" id="A0A368XBN7"/>
<accession>A0A368XBN7</accession>
<name>A0A368XBN7_9BURK</name>
<evidence type="ECO:0000256" key="1">
    <source>
        <dbReference type="SAM" id="MobiDB-lite"/>
    </source>
</evidence>
<feature type="compositionally biased region" description="Basic and acidic residues" evidence="1">
    <location>
        <begin position="138"/>
        <end position="153"/>
    </location>
</feature>
<dbReference type="Proteomes" id="UP000252884">
    <property type="component" value="Unassembled WGS sequence"/>
</dbReference>
<keyword evidence="2" id="KW-0812">Transmembrane</keyword>
<keyword evidence="4" id="KW-1185">Reference proteome</keyword>
<organism evidence="3 4">
    <name type="scientific">Pseudorhodoferax soli</name>
    <dbReference type="NCBI Taxonomy" id="545864"/>
    <lineage>
        <taxon>Bacteria</taxon>
        <taxon>Pseudomonadati</taxon>
        <taxon>Pseudomonadota</taxon>
        <taxon>Betaproteobacteria</taxon>
        <taxon>Burkholderiales</taxon>
        <taxon>Comamonadaceae</taxon>
    </lineage>
</organism>
<evidence type="ECO:0000256" key="2">
    <source>
        <dbReference type="SAM" id="Phobius"/>
    </source>
</evidence>
<dbReference type="RefSeq" id="WP_114471929.1">
    <property type="nucleotide sequence ID" value="NZ_QPJK01000013.1"/>
</dbReference>
<comment type="caution">
    <text evidence="3">The sequence shown here is derived from an EMBL/GenBank/DDBJ whole genome shotgun (WGS) entry which is preliminary data.</text>
</comment>